<evidence type="ECO:0000313" key="2">
    <source>
        <dbReference type="Proteomes" id="UP000198935"/>
    </source>
</evidence>
<name>A0A1H3H0W3_9BACI</name>
<evidence type="ECO:0000313" key="1">
    <source>
        <dbReference type="EMBL" id="SDY08970.1"/>
    </source>
</evidence>
<dbReference type="EMBL" id="FNPI01000001">
    <property type="protein sequence ID" value="SDY08970.1"/>
    <property type="molecule type" value="Genomic_DNA"/>
</dbReference>
<dbReference type="AlphaFoldDB" id="A0A1H3H0W3"/>
<dbReference type="OrthoDB" id="4986073at2"/>
<dbReference type="Gene3D" id="3.30.70.270">
    <property type="match status" value="1"/>
</dbReference>
<gene>
    <name evidence="1" type="ORF">SAMN05421736_101338</name>
</gene>
<dbReference type="STRING" id="1503961.SAMN05421736_101338"/>
<dbReference type="Proteomes" id="UP000198935">
    <property type="component" value="Unassembled WGS sequence"/>
</dbReference>
<evidence type="ECO:0008006" key="3">
    <source>
        <dbReference type="Google" id="ProtNLM"/>
    </source>
</evidence>
<organism evidence="1 2">
    <name type="scientific">Evansella caseinilytica</name>
    <dbReference type="NCBI Taxonomy" id="1503961"/>
    <lineage>
        <taxon>Bacteria</taxon>
        <taxon>Bacillati</taxon>
        <taxon>Bacillota</taxon>
        <taxon>Bacilli</taxon>
        <taxon>Bacillales</taxon>
        <taxon>Bacillaceae</taxon>
        <taxon>Evansella</taxon>
    </lineage>
</organism>
<reference evidence="2" key="1">
    <citation type="submission" date="2016-10" db="EMBL/GenBank/DDBJ databases">
        <authorList>
            <person name="Varghese N."/>
            <person name="Submissions S."/>
        </authorList>
    </citation>
    <scope>NUCLEOTIDE SEQUENCE [LARGE SCALE GENOMIC DNA]</scope>
    <source>
        <strain evidence="2">SP</strain>
    </source>
</reference>
<proteinExistence type="predicted"/>
<accession>A0A1H3H0W3</accession>
<protein>
    <recommendedName>
        <fullName evidence="3">Transcriptional regulator</fullName>
    </recommendedName>
</protein>
<keyword evidence="2" id="KW-1185">Reference proteome</keyword>
<dbReference type="InterPro" id="IPR043128">
    <property type="entry name" value="Rev_trsase/Diguanyl_cyclase"/>
</dbReference>
<sequence>MKIRLGIIGPADSVKKIQEVAKNFAEFALYPFAYEKTEDTAAIIKQHKETVDQWFFSGQAPYAYAIQNELIDEADGVYPTHHGSSLLGKLLKAQFQQAGILRSVSLDTISEEEVQWVKKTYGLERLQFHTFPYPGYVPAEKMIAFHNEQYASGKVEAVFTCIQAVYRHLTAEGIPAFRITPTNVDIQDTLRFLKERGLAVWYRKSQLAIIGMEVFYSQKEMEEYMFSYKMKQRELELKRLLLDYAEEIQGSFVQVGDGMFYIYSTRGEVEVHRWPFELLEKAQLQTKLQLRFVIGFGMTALAAEQHVRLALQYARKHEKPVIIQVDDNKDVTEVFRDAAAYTYGQRRLSEQSNKQLLDVQVSPAIVSKLESLVKHYNKPEVTSQDVAHWLSSTERNARRILTELHRVKLAEMIGEEQSGTRGRPRKIYRLKF</sequence>